<feature type="compositionally biased region" description="Low complexity" evidence="1">
    <location>
        <begin position="148"/>
        <end position="157"/>
    </location>
</feature>
<evidence type="ECO:0000313" key="3">
    <source>
        <dbReference type="Proteomes" id="UP001597338"/>
    </source>
</evidence>
<keyword evidence="3" id="KW-1185">Reference proteome</keyword>
<dbReference type="PROSITE" id="PS51257">
    <property type="entry name" value="PROKAR_LIPOPROTEIN"/>
    <property type="match status" value="1"/>
</dbReference>
<feature type="region of interest" description="Disordered" evidence="1">
    <location>
        <begin position="126"/>
        <end position="160"/>
    </location>
</feature>
<dbReference type="Proteomes" id="UP001597338">
    <property type="component" value="Unassembled WGS sequence"/>
</dbReference>
<proteinExistence type="predicted"/>
<name>A0ABW4V3I9_9MICO</name>
<gene>
    <name evidence="2" type="ORF">ACFSL2_00920</name>
</gene>
<protein>
    <recommendedName>
        <fullName evidence="4">Lipoprotein</fullName>
    </recommendedName>
</protein>
<dbReference type="EMBL" id="JBHUHF010000001">
    <property type="protein sequence ID" value="MFD2024065.1"/>
    <property type="molecule type" value="Genomic_DNA"/>
</dbReference>
<comment type="caution">
    <text evidence="2">The sequence shown here is derived from an EMBL/GenBank/DDBJ whole genome shotgun (WGS) entry which is preliminary data.</text>
</comment>
<sequence length="261" mass="27098">MRRMFENLADGPATRPRIAATTAGLAGIVLLLASCGGGGSGADGEYLSTKSDDLLSLVVEGSSVTYTEIHCDGDLDDAERSVGELNEGQTAIAWTEPGRFENSSEVTITENAIDISGWETFAREGSDAGNAVRADHEEGCAGTGDAGSGSATDGSTSIEDGTYVGVSSEYEVAELAISGTTVTFRVATCQEIVTTKSGTVSDLEVAWDDDSGVTGMLAHGGNGRIDLTNGNDPTREFFPRSDPKVAEMLATYEELCSAPML</sequence>
<organism evidence="2 3">
    <name type="scientific">Promicromonospora aerolata</name>
    <dbReference type="NCBI Taxonomy" id="195749"/>
    <lineage>
        <taxon>Bacteria</taxon>
        <taxon>Bacillati</taxon>
        <taxon>Actinomycetota</taxon>
        <taxon>Actinomycetes</taxon>
        <taxon>Micrococcales</taxon>
        <taxon>Promicromonosporaceae</taxon>
        <taxon>Promicromonospora</taxon>
    </lineage>
</organism>
<evidence type="ECO:0000256" key="1">
    <source>
        <dbReference type="SAM" id="MobiDB-lite"/>
    </source>
</evidence>
<accession>A0ABW4V3I9</accession>
<reference evidence="3" key="1">
    <citation type="journal article" date="2019" name="Int. J. Syst. Evol. Microbiol.">
        <title>The Global Catalogue of Microorganisms (GCM) 10K type strain sequencing project: providing services to taxonomists for standard genome sequencing and annotation.</title>
        <authorList>
            <consortium name="The Broad Institute Genomics Platform"/>
            <consortium name="The Broad Institute Genome Sequencing Center for Infectious Disease"/>
            <person name="Wu L."/>
            <person name="Ma J."/>
        </authorList>
    </citation>
    <scope>NUCLEOTIDE SEQUENCE [LARGE SCALE GENOMIC DNA]</scope>
    <source>
        <strain evidence="3">CCM 7043</strain>
    </source>
</reference>
<evidence type="ECO:0000313" key="2">
    <source>
        <dbReference type="EMBL" id="MFD2024065.1"/>
    </source>
</evidence>
<dbReference type="RefSeq" id="WP_377196040.1">
    <property type="nucleotide sequence ID" value="NZ_JBHUHF010000001.1"/>
</dbReference>
<evidence type="ECO:0008006" key="4">
    <source>
        <dbReference type="Google" id="ProtNLM"/>
    </source>
</evidence>